<reference evidence="1" key="1">
    <citation type="submission" date="2020-07" db="EMBL/GenBank/DDBJ databases">
        <title>The High-quality genome of the commercially important snow crab, Chionoecetes opilio.</title>
        <authorList>
            <person name="Jeong J.-H."/>
            <person name="Ryu S."/>
        </authorList>
    </citation>
    <scope>NUCLEOTIDE SEQUENCE</scope>
    <source>
        <strain evidence="1">MADBK_172401_WGS</strain>
        <tissue evidence="1">Digestive gland</tissue>
    </source>
</reference>
<protein>
    <submittedName>
        <fullName evidence="1">Uncharacterized protein</fullName>
    </submittedName>
</protein>
<accession>A0A8J4Y318</accession>
<sequence length="143" mass="15438">MPTLASVSGHPSVALSFGGFLRSRAFHLDRSELGSEDGCPLHSRFVYISAPSPNIVPAYKGEFLIPSSRIQDSPDSPVSSLLPPYPLTLSAVYPALAKDCRASTSARRFYQKGSAINRLVVTWSLLSHLPRVSPLASFQPAIL</sequence>
<evidence type="ECO:0000313" key="2">
    <source>
        <dbReference type="Proteomes" id="UP000770661"/>
    </source>
</evidence>
<name>A0A8J4Y318_CHIOP</name>
<organism evidence="1 2">
    <name type="scientific">Chionoecetes opilio</name>
    <name type="common">Atlantic snow crab</name>
    <name type="synonym">Cancer opilio</name>
    <dbReference type="NCBI Taxonomy" id="41210"/>
    <lineage>
        <taxon>Eukaryota</taxon>
        <taxon>Metazoa</taxon>
        <taxon>Ecdysozoa</taxon>
        <taxon>Arthropoda</taxon>
        <taxon>Crustacea</taxon>
        <taxon>Multicrustacea</taxon>
        <taxon>Malacostraca</taxon>
        <taxon>Eumalacostraca</taxon>
        <taxon>Eucarida</taxon>
        <taxon>Decapoda</taxon>
        <taxon>Pleocyemata</taxon>
        <taxon>Brachyura</taxon>
        <taxon>Eubrachyura</taxon>
        <taxon>Majoidea</taxon>
        <taxon>Majidae</taxon>
        <taxon>Chionoecetes</taxon>
    </lineage>
</organism>
<gene>
    <name evidence="1" type="ORF">GWK47_050204</name>
</gene>
<dbReference type="Proteomes" id="UP000770661">
    <property type="component" value="Unassembled WGS sequence"/>
</dbReference>
<dbReference type="AlphaFoldDB" id="A0A8J4Y318"/>
<proteinExistence type="predicted"/>
<dbReference type="EMBL" id="JACEEZ010014332">
    <property type="protein sequence ID" value="KAG0719562.1"/>
    <property type="molecule type" value="Genomic_DNA"/>
</dbReference>
<dbReference type="OrthoDB" id="6376548at2759"/>
<keyword evidence="2" id="KW-1185">Reference proteome</keyword>
<comment type="caution">
    <text evidence="1">The sequence shown here is derived from an EMBL/GenBank/DDBJ whole genome shotgun (WGS) entry which is preliminary data.</text>
</comment>
<evidence type="ECO:0000313" key="1">
    <source>
        <dbReference type="EMBL" id="KAG0719562.1"/>
    </source>
</evidence>